<feature type="non-terminal residue" evidence="1">
    <location>
        <position position="1"/>
    </location>
</feature>
<accession>A0A382I2Y8</accession>
<proteinExistence type="predicted"/>
<gene>
    <name evidence="1" type="ORF">METZ01_LOCUS246619</name>
</gene>
<evidence type="ECO:0000313" key="1">
    <source>
        <dbReference type="EMBL" id="SVB93765.1"/>
    </source>
</evidence>
<protein>
    <submittedName>
        <fullName evidence="1">Uncharacterized protein</fullName>
    </submittedName>
</protein>
<dbReference type="EMBL" id="UINC01064777">
    <property type="protein sequence ID" value="SVB93765.1"/>
    <property type="molecule type" value="Genomic_DNA"/>
</dbReference>
<name>A0A382I2Y8_9ZZZZ</name>
<reference evidence="1" key="1">
    <citation type="submission" date="2018-05" db="EMBL/GenBank/DDBJ databases">
        <authorList>
            <person name="Lanie J.A."/>
            <person name="Ng W.-L."/>
            <person name="Kazmierczak K.M."/>
            <person name="Andrzejewski T.M."/>
            <person name="Davidsen T.M."/>
            <person name="Wayne K.J."/>
            <person name="Tettelin H."/>
            <person name="Glass J.I."/>
            <person name="Rusch D."/>
            <person name="Podicherti R."/>
            <person name="Tsui H.-C.T."/>
            <person name="Winkler M.E."/>
        </authorList>
    </citation>
    <scope>NUCLEOTIDE SEQUENCE</scope>
</reference>
<dbReference type="AlphaFoldDB" id="A0A382I2Y8"/>
<organism evidence="1">
    <name type="scientific">marine metagenome</name>
    <dbReference type="NCBI Taxonomy" id="408172"/>
    <lineage>
        <taxon>unclassified sequences</taxon>
        <taxon>metagenomes</taxon>
        <taxon>ecological metagenomes</taxon>
    </lineage>
</organism>
<sequence>VLRERMTEMRKKRKPAEYKNVSKIVLALPDDDKYSFKNVKEWIRHNKEMVASLGKSARGRYVGEKERKIAENQAYSRKAYIRYCEHYLKTGDWIGMFSGMNEENKVVPRCAAMAYYPDGTPKRSVGVFYPDINAVWTNGMDESEYGTHENREYAIAKAVAKSKTVALTDTQFTGEV</sequence>